<dbReference type="InterPro" id="IPR001537">
    <property type="entry name" value="SpoU_MeTrfase"/>
</dbReference>
<evidence type="ECO:0000256" key="1">
    <source>
        <dbReference type="ARBA" id="ARBA00007228"/>
    </source>
</evidence>
<dbReference type="GO" id="GO:0006396">
    <property type="term" value="P:RNA processing"/>
    <property type="evidence" value="ECO:0007669"/>
    <property type="project" value="InterPro"/>
</dbReference>
<proteinExistence type="inferred from homology"/>
<evidence type="ECO:0000256" key="3">
    <source>
        <dbReference type="ARBA" id="ARBA00022679"/>
    </source>
</evidence>
<dbReference type="Gene3D" id="3.30.1330.30">
    <property type="match status" value="1"/>
</dbReference>
<evidence type="ECO:0000259" key="4">
    <source>
        <dbReference type="Pfam" id="PF00588"/>
    </source>
</evidence>
<dbReference type="AlphaFoldDB" id="A0A5C6RIE6"/>
<dbReference type="SUPFAM" id="SSF55315">
    <property type="entry name" value="L30e-like"/>
    <property type="match status" value="1"/>
</dbReference>
<comment type="caution">
    <text evidence="6">The sequence shown here is derived from an EMBL/GenBank/DDBJ whole genome shotgun (WGS) entry which is preliminary data.</text>
</comment>
<dbReference type="PANTHER" id="PTHR43191:SF2">
    <property type="entry name" value="RRNA METHYLTRANSFERASE 3, MITOCHONDRIAL"/>
    <property type="match status" value="1"/>
</dbReference>
<gene>
    <name evidence="6" type="ORF">FRY97_17785</name>
</gene>
<dbReference type="InterPro" id="IPR029026">
    <property type="entry name" value="tRNA_m1G_MTases_N"/>
</dbReference>
<dbReference type="InterPro" id="IPR053888">
    <property type="entry name" value="MRM3-like_sub_bind"/>
</dbReference>
<accession>A0A5C6RIE6</accession>
<evidence type="ECO:0000259" key="5">
    <source>
        <dbReference type="Pfam" id="PF22435"/>
    </source>
</evidence>
<organism evidence="6 7">
    <name type="scientific">Phaeodactylibacter luteus</name>
    <dbReference type="NCBI Taxonomy" id="1564516"/>
    <lineage>
        <taxon>Bacteria</taxon>
        <taxon>Pseudomonadati</taxon>
        <taxon>Bacteroidota</taxon>
        <taxon>Saprospiria</taxon>
        <taxon>Saprospirales</taxon>
        <taxon>Haliscomenobacteraceae</taxon>
        <taxon>Phaeodactylibacter</taxon>
    </lineage>
</organism>
<dbReference type="CDD" id="cd18109">
    <property type="entry name" value="SpoU-like_RNA-MTase"/>
    <property type="match status" value="1"/>
</dbReference>
<dbReference type="EMBL" id="VOOR01000048">
    <property type="protein sequence ID" value="TXB61695.1"/>
    <property type="molecule type" value="Genomic_DNA"/>
</dbReference>
<dbReference type="InterPro" id="IPR029028">
    <property type="entry name" value="Alpha/beta_knot_MTases"/>
</dbReference>
<comment type="similarity">
    <text evidence="1">Belongs to the class IV-like SAM-binding methyltransferase superfamily. RNA methyltransferase TrmH family.</text>
</comment>
<feature type="domain" description="MRM3-like substrate binding" evidence="5">
    <location>
        <begin position="6"/>
        <end position="92"/>
    </location>
</feature>
<feature type="domain" description="tRNA/rRNA methyltransferase SpoU type" evidence="4">
    <location>
        <begin position="109"/>
        <end position="246"/>
    </location>
</feature>
<dbReference type="GO" id="GO:0008173">
    <property type="term" value="F:RNA methyltransferase activity"/>
    <property type="evidence" value="ECO:0007669"/>
    <property type="project" value="InterPro"/>
</dbReference>
<dbReference type="Gene3D" id="3.40.1280.10">
    <property type="match status" value="1"/>
</dbReference>
<dbReference type="Pfam" id="PF22435">
    <property type="entry name" value="MRM3-like_sub_bind"/>
    <property type="match status" value="1"/>
</dbReference>
<keyword evidence="3 6" id="KW-0808">Transferase</keyword>
<sequence length="254" mass="26886">MPISKNSIKFIKALRQKKFRQKYNTFVVEGDKMVAELLAQRPSWCKALYALPAWLAQYTAAEQRAWPFAAEVVSSAELERASLLKTPNQALALLEIPAPAALNGLDGRLSLFLDGLQDPGNMGTILRLADWFGISTVICAPNCVDAYNPKAVQSSMGAFLRVGVVTAGLGELLGAFPGLPVYGADMAGDNIFTVRVPPKGLLVIGNEGSGLSPETEQALTRRLSIPKGEGGGAESLNAAVATGIILGVLLHANV</sequence>
<evidence type="ECO:0000313" key="6">
    <source>
        <dbReference type="EMBL" id="TXB61695.1"/>
    </source>
</evidence>
<dbReference type="PANTHER" id="PTHR43191">
    <property type="entry name" value="RRNA METHYLTRANSFERASE 3"/>
    <property type="match status" value="1"/>
</dbReference>
<protein>
    <submittedName>
        <fullName evidence="6">RNA methyltransferase</fullName>
    </submittedName>
</protein>
<dbReference type="InterPro" id="IPR051259">
    <property type="entry name" value="rRNA_Methyltransferase"/>
</dbReference>
<dbReference type="OrthoDB" id="9785673at2"/>
<keyword evidence="2 6" id="KW-0489">Methyltransferase</keyword>
<dbReference type="RefSeq" id="WP_147168919.1">
    <property type="nucleotide sequence ID" value="NZ_VOOR01000048.1"/>
</dbReference>
<dbReference type="Pfam" id="PF00588">
    <property type="entry name" value="SpoU_methylase"/>
    <property type="match status" value="1"/>
</dbReference>
<keyword evidence="7" id="KW-1185">Reference proteome</keyword>
<dbReference type="SUPFAM" id="SSF75217">
    <property type="entry name" value="alpha/beta knot"/>
    <property type="match status" value="1"/>
</dbReference>
<name>A0A5C6RIE6_9BACT</name>
<evidence type="ECO:0000256" key="2">
    <source>
        <dbReference type="ARBA" id="ARBA00022603"/>
    </source>
</evidence>
<reference evidence="6 7" key="1">
    <citation type="submission" date="2019-08" db="EMBL/GenBank/DDBJ databases">
        <title>Genome of Phaeodactylibacter luteus.</title>
        <authorList>
            <person name="Bowman J.P."/>
        </authorList>
    </citation>
    <scope>NUCLEOTIDE SEQUENCE [LARGE SCALE GENOMIC DNA]</scope>
    <source>
        <strain evidence="6 7">KCTC 42180</strain>
    </source>
</reference>
<dbReference type="GO" id="GO:0003723">
    <property type="term" value="F:RNA binding"/>
    <property type="evidence" value="ECO:0007669"/>
    <property type="project" value="InterPro"/>
</dbReference>
<dbReference type="Proteomes" id="UP000321580">
    <property type="component" value="Unassembled WGS sequence"/>
</dbReference>
<dbReference type="GO" id="GO:0032259">
    <property type="term" value="P:methylation"/>
    <property type="evidence" value="ECO:0007669"/>
    <property type="project" value="UniProtKB-KW"/>
</dbReference>
<evidence type="ECO:0000313" key="7">
    <source>
        <dbReference type="Proteomes" id="UP000321580"/>
    </source>
</evidence>
<dbReference type="InterPro" id="IPR029064">
    <property type="entry name" value="Ribosomal_eL30-like_sf"/>
</dbReference>